<gene>
    <name evidence="2" type="ORF">Tci_875347</name>
</gene>
<sequence length="220" mass="25837">MEKKNVKAENLGRLIKPIFEIHPDGTRYHDKRIWLLKFDGLRDLIMHESHKSKYSIHPGSDKMYKDLKQLYWWSNMKAEIATYVSKCLTCARVKAEHQRPSGLLQQPEITVWKWERITMDFIIGLPRTPSGYDSIWVIVDRLTKSAHFLPVKTMDSMEKLTQLYLKEVVCRHGVPISIISDIDSKFMSRFWWSLQEALGTRLDMSTAYHPKTNGQSERII</sequence>
<dbReference type="GO" id="GO:0003964">
    <property type="term" value="F:RNA-directed DNA polymerase activity"/>
    <property type="evidence" value="ECO:0007669"/>
    <property type="project" value="UniProtKB-KW"/>
</dbReference>
<keyword evidence="2" id="KW-0695">RNA-directed DNA polymerase</keyword>
<dbReference type="GO" id="GO:0003676">
    <property type="term" value="F:nucleic acid binding"/>
    <property type="evidence" value="ECO:0007669"/>
    <property type="project" value="InterPro"/>
</dbReference>
<dbReference type="InterPro" id="IPR012337">
    <property type="entry name" value="RNaseH-like_sf"/>
</dbReference>
<dbReference type="InterPro" id="IPR041588">
    <property type="entry name" value="Integrase_H2C2"/>
</dbReference>
<evidence type="ECO:0000259" key="1">
    <source>
        <dbReference type="PROSITE" id="PS50994"/>
    </source>
</evidence>
<dbReference type="SUPFAM" id="SSF53098">
    <property type="entry name" value="Ribonuclease H-like"/>
    <property type="match status" value="1"/>
</dbReference>
<evidence type="ECO:0000313" key="2">
    <source>
        <dbReference type="EMBL" id="GFD03378.1"/>
    </source>
</evidence>
<dbReference type="Gene3D" id="3.30.420.10">
    <property type="entry name" value="Ribonuclease H-like superfamily/Ribonuclease H"/>
    <property type="match status" value="1"/>
</dbReference>
<dbReference type="InterPro" id="IPR001584">
    <property type="entry name" value="Integrase_cat-core"/>
</dbReference>
<organism evidence="2">
    <name type="scientific">Tanacetum cinerariifolium</name>
    <name type="common">Dalmatian daisy</name>
    <name type="synonym">Chrysanthemum cinerariifolium</name>
    <dbReference type="NCBI Taxonomy" id="118510"/>
    <lineage>
        <taxon>Eukaryota</taxon>
        <taxon>Viridiplantae</taxon>
        <taxon>Streptophyta</taxon>
        <taxon>Embryophyta</taxon>
        <taxon>Tracheophyta</taxon>
        <taxon>Spermatophyta</taxon>
        <taxon>Magnoliopsida</taxon>
        <taxon>eudicotyledons</taxon>
        <taxon>Gunneridae</taxon>
        <taxon>Pentapetalae</taxon>
        <taxon>asterids</taxon>
        <taxon>campanulids</taxon>
        <taxon>Asterales</taxon>
        <taxon>Asteraceae</taxon>
        <taxon>Asteroideae</taxon>
        <taxon>Anthemideae</taxon>
        <taxon>Anthemidinae</taxon>
        <taxon>Tanacetum</taxon>
    </lineage>
</organism>
<reference evidence="2" key="1">
    <citation type="journal article" date="2019" name="Sci. Rep.">
        <title>Draft genome of Tanacetum cinerariifolium, the natural source of mosquito coil.</title>
        <authorList>
            <person name="Yamashiro T."/>
            <person name="Shiraishi A."/>
            <person name="Satake H."/>
            <person name="Nakayama K."/>
        </authorList>
    </citation>
    <scope>NUCLEOTIDE SEQUENCE</scope>
</reference>
<keyword evidence="2" id="KW-0548">Nucleotidyltransferase</keyword>
<dbReference type="InterPro" id="IPR036397">
    <property type="entry name" value="RNaseH_sf"/>
</dbReference>
<dbReference type="GO" id="GO:0015074">
    <property type="term" value="P:DNA integration"/>
    <property type="evidence" value="ECO:0007669"/>
    <property type="project" value="InterPro"/>
</dbReference>
<dbReference type="AlphaFoldDB" id="A0A699T1Y2"/>
<dbReference type="PANTHER" id="PTHR45835:SF99">
    <property type="entry name" value="CHROMO DOMAIN-CONTAINING PROTEIN-RELATED"/>
    <property type="match status" value="1"/>
</dbReference>
<comment type="caution">
    <text evidence="2">The sequence shown here is derived from an EMBL/GenBank/DDBJ whole genome shotgun (WGS) entry which is preliminary data.</text>
</comment>
<dbReference type="Pfam" id="PF17921">
    <property type="entry name" value="Integrase_H2C2"/>
    <property type="match status" value="1"/>
</dbReference>
<protein>
    <submittedName>
        <fullName evidence="2">Reverse transcriptase domain-containing protein</fullName>
    </submittedName>
</protein>
<dbReference type="EMBL" id="BKCJ011204604">
    <property type="protein sequence ID" value="GFD03378.1"/>
    <property type="molecule type" value="Genomic_DNA"/>
</dbReference>
<dbReference type="PROSITE" id="PS50994">
    <property type="entry name" value="INTEGRASE"/>
    <property type="match status" value="1"/>
</dbReference>
<accession>A0A699T1Y2</accession>
<feature type="domain" description="Integrase catalytic" evidence="1">
    <location>
        <begin position="103"/>
        <end position="220"/>
    </location>
</feature>
<dbReference type="Gene3D" id="1.10.340.70">
    <property type="match status" value="1"/>
</dbReference>
<name>A0A699T1Y2_TANCI</name>
<keyword evidence="2" id="KW-0808">Transferase</keyword>
<dbReference type="PANTHER" id="PTHR45835">
    <property type="entry name" value="YALI0A06105P"/>
    <property type="match status" value="1"/>
</dbReference>
<proteinExistence type="predicted"/>